<feature type="region of interest" description="Disordered" evidence="1">
    <location>
        <begin position="68"/>
        <end position="185"/>
    </location>
</feature>
<accession>A0AAE0FK36</accession>
<dbReference type="EMBL" id="LGRX02017650">
    <property type="protein sequence ID" value="KAK3260481.1"/>
    <property type="molecule type" value="Genomic_DNA"/>
</dbReference>
<reference evidence="3" key="2">
    <citation type="submission" date="2023-06" db="EMBL/GenBank/DDBJ databases">
        <title>Long-read-based genome assembly of the green algal bacterivore Cymbomonas tetramitiformis.</title>
        <authorList>
            <person name="Gyaltshen Y."/>
            <person name="Rozenberg A."/>
            <person name="Paasch A."/>
            <person name="Burns J.A."/>
            <person name="Warring S."/>
            <person name="Larson R."/>
            <person name="Maurer-Alcala X."/>
            <person name="Dacks J."/>
            <person name="Kim E."/>
        </authorList>
    </citation>
    <scope>NUCLEOTIDE SEQUENCE</scope>
    <source>
        <strain evidence="3">PLY_AMNH</strain>
    </source>
</reference>
<gene>
    <name evidence="3" type="ORF">CYMTET_30560</name>
    <name evidence="2" type="ORF">CYMTET_43513</name>
</gene>
<evidence type="ECO:0000313" key="4">
    <source>
        <dbReference type="Proteomes" id="UP001190700"/>
    </source>
</evidence>
<proteinExistence type="predicted"/>
<feature type="compositionally biased region" description="Basic residues" evidence="1">
    <location>
        <begin position="77"/>
        <end position="92"/>
    </location>
</feature>
<sequence>MNTALARAQAQTAEAKRDAECERRLAAAIQQANGDRDTDLARLGHAMAEAASAEQAAFRAIHFNEEKTKAAAEKKKPTARKRVFRKEAKTKKTAAAVEAVELEEDDTTGAEDTSGESSQSEDRRSRQRTKREKAKKLAKEMKTYSGGQAGGSATSPGPKLQPDTSDFAAFREMMREQSEQMHAAF</sequence>
<dbReference type="AlphaFoldDB" id="A0AAE0FK36"/>
<keyword evidence="4" id="KW-1185">Reference proteome</keyword>
<dbReference type="EMBL" id="LGRX02029335">
    <property type="protein sequence ID" value="KAK3246976.1"/>
    <property type="molecule type" value="Genomic_DNA"/>
</dbReference>
<dbReference type="Proteomes" id="UP001190700">
    <property type="component" value="Unassembled WGS sequence"/>
</dbReference>
<comment type="caution">
    <text evidence="3">The sequence shown here is derived from an EMBL/GenBank/DDBJ whole genome shotgun (WGS) entry which is preliminary data.</text>
</comment>
<evidence type="ECO:0000256" key="1">
    <source>
        <dbReference type="SAM" id="MobiDB-lite"/>
    </source>
</evidence>
<organism evidence="3 4">
    <name type="scientific">Cymbomonas tetramitiformis</name>
    <dbReference type="NCBI Taxonomy" id="36881"/>
    <lineage>
        <taxon>Eukaryota</taxon>
        <taxon>Viridiplantae</taxon>
        <taxon>Chlorophyta</taxon>
        <taxon>Pyramimonadophyceae</taxon>
        <taxon>Pyramimonadales</taxon>
        <taxon>Pyramimonadaceae</taxon>
        <taxon>Cymbomonas</taxon>
    </lineage>
</organism>
<name>A0AAE0FK36_9CHLO</name>
<feature type="compositionally biased region" description="Basic residues" evidence="1">
    <location>
        <begin position="125"/>
        <end position="134"/>
    </location>
</feature>
<feature type="compositionally biased region" description="Acidic residues" evidence="1">
    <location>
        <begin position="100"/>
        <end position="109"/>
    </location>
</feature>
<protein>
    <submittedName>
        <fullName evidence="3">Uncharacterized protein</fullName>
    </submittedName>
</protein>
<reference evidence="3 4" key="1">
    <citation type="journal article" date="2015" name="Genome Biol. Evol.">
        <title>Comparative Genomics of a Bacterivorous Green Alga Reveals Evolutionary Causalities and Consequences of Phago-Mixotrophic Mode of Nutrition.</title>
        <authorList>
            <person name="Burns J.A."/>
            <person name="Paasch A."/>
            <person name="Narechania A."/>
            <person name="Kim E."/>
        </authorList>
    </citation>
    <scope>NUCLEOTIDE SEQUENCE [LARGE SCALE GENOMIC DNA]</scope>
    <source>
        <strain evidence="3">PLY_AMNH</strain>
    </source>
</reference>
<evidence type="ECO:0000313" key="3">
    <source>
        <dbReference type="EMBL" id="KAK3260481.1"/>
    </source>
</evidence>
<evidence type="ECO:0000313" key="2">
    <source>
        <dbReference type="EMBL" id="KAK3246976.1"/>
    </source>
</evidence>